<organism evidence="11 12">
    <name type="scientific">Candidatus Gallionella acididurans</name>
    <dbReference type="NCBI Taxonomy" id="1796491"/>
    <lineage>
        <taxon>Bacteria</taxon>
        <taxon>Pseudomonadati</taxon>
        <taxon>Pseudomonadota</taxon>
        <taxon>Betaproteobacteria</taxon>
        <taxon>Nitrosomonadales</taxon>
        <taxon>Gallionellaceae</taxon>
        <taxon>Gallionella</taxon>
    </lineage>
</organism>
<evidence type="ECO:0000256" key="6">
    <source>
        <dbReference type="ARBA" id="ARBA00022898"/>
    </source>
</evidence>
<dbReference type="InterPro" id="IPR015421">
    <property type="entry name" value="PyrdxlP-dep_Trfase_major"/>
</dbReference>
<dbReference type="UniPathway" id="UPA00148"/>
<dbReference type="SUPFAM" id="SSF53383">
    <property type="entry name" value="PLP-dependent transferases"/>
    <property type="match status" value="1"/>
</dbReference>
<dbReference type="InterPro" id="IPR004838">
    <property type="entry name" value="NHTrfase_class1_PyrdxlP-BS"/>
</dbReference>
<dbReference type="PROSITE" id="PS00105">
    <property type="entry name" value="AA_TRANSFER_CLASS_1"/>
    <property type="match status" value="1"/>
</dbReference>
<dbReference type="InterPro" id="IPR005860">
    <property type="entry name" value="CobD"/>
</dbReference>
<evidence type="ECO:0000256" key="1">
    <source>
        <dbReference type="ARBA" id="ARBA00001933"/>
    </source>
</evidence>
<protein>
    <recommendedName>
        <fullName evidence="4">threonine-phosphate decarboxylase</fullName>
        <ecNumber evidence="4">4.1.1.81</ecNumber>
    </recommendedName>
    <alternativeName>
        <fullName evidence="8">L-threonine-O-3-phosphate decarboxylase</fullName>
    </alternativeName>
</protein>
<dbReference type="InterPro" id="IPR015422">
    <property type="entry name" value="PyrdxlP-dep_Trfase_small"/>
</dbReference>
<dbReference type="PANTHER" id="PTHR42885">
    <property type="entry name" value="HISTIDINOL-PHOSPHATE AMINOTRANSFERASE-RELATED"/>
    <property type="match status" value="1"/>
</dbReference>
<evidence type="ECO:0000256" key="8">
    <source>
        <dbReference type="ARBA" id="ARBA00029996"/>
    </source>
</evidence>
<dbReference type="InterPro" id="IPR015424">
    <property type="entry name" value="PyrdxlP-dep_Trfase"/>
</dbReference>
<keyword evidence="6" id="KW-0663">Pyridoxal phosphate</keyword>
<feature type="domain" description="Aminotransferase class I/classII large" evidence="10">
    <location>
        <begin position="66"/>
        <end position="316"/>
    </location>
</feature>
<comment type="caution">
    <text evidence="11">The sequence shown here is derived from an EMBL/GenBank/DDBJ whole genome shotgun (WGS) entry which is preliminary data.</text>
</comment>
<evidence type="ECO:0000259" key="10">
    <source>
        <dbReference type="Pfam" id="PF00155"/>
    </source>
</evidence>
<dbReference type="PATRIC" id="fig|1796491.3.peg.2201"/>
<evidence type="ECO:0000313" key="11">
    <source>
        <dbReference type="EMBL" id="KXS31844.1"/>
    </source>
</evidence>
<dbReference type="Gene3D" id="3.40.640.10">
    <property type="entry name" value="Type I PLP-dependent aspartate aminotransferase-like (Major domain)"/>
    <property type="match status" value="1"/>
</dbReference>
<dbReference type="InterPro" id="IPR004839">
    <property type="entry name" value="Aminotransferase_I/II_large"/>
</dbReference>
<gene>
    <name evidence="11" type="ORF">AWT59_2019</name>
</gene>
<proteinExistence type="predicted"/>
<dbReference type="PANTHER" id="PTHR42885:SF1">
    <property type="entry name" value="THREONINE-PHOSPHATE DECARBOXYLASE"/>
    <property type="match status" value="1"/>
</dbReference>
<dbReference type="Pfam" id="PF00155">
    <property type="entry name" value="Aminotran_1_2"/>
    <property type="match status" value="1"/>
</dbReference>
<dbReference type="NCBIfam" id="TIGR01140">
    <property type="entry name" value="L_thr_O3P_dcar"/>
    <property type="match status" value="1"/>
</dbReference>
<evidence type="ECO:0000256" key="7">
    <source>
        <dbReference type="ARBA" id="ARBA00023239"/>
    </source>
</evidence>
<keyword evidence="7" id="KW-0456">Lyase</keyword>
<evidence type="ECO:0000313" key="12">
    <source>
        <dbReference type="Proteomes" id="UP000070578"/>
    </source>
</evidence>
<dbReference type="GO" id="GO:0030170">
    <property type="term" value="F:pyridoxal phosphate binding"/>
    <property type="evidence" value="ECO:0007669"/>
    <property type="project" value="InterPro"/>
</dbReference>
<evidence type="ECO:0000256" key="9">
    <source>
        <dbReference type="ARBA" id="ARBA00048531"/>
    </source>
</evidence>
<reference evidence="11 12" key="1">
    <citation type="submission" date="2016-02" db="EMBL/GenBank/DDBJ databases">
        <authorList>
            <person name="Wen L."/>
            <person name="He K."/>
            <person name="Yang H."/>
        </authorList>
    </citation>
    <scope>NUCLEOTIDE SEQUENCE [LARGE SCALE GENOMIC DNA]</scope>
    <source>
        <strain evidence="11">ShG14-8</strain>
    </source>
</reference>
<evidence type="ECO:0000256" key="2">
    <source>
        <dbReference type="ARBA" id="ARBA00003444"/>
    </source>
</evidence>
<dbReference type="Proteomes" id="UP000070578">
    <property type="component" value="Unassembled WGS sequence"/>
</dbReference>
<dbReference type="EMBL" id="LSLI01000053">
    <property type="protein sequence ID" value="KXS31844.1"/>
    <property type="molecule type" value="Genomic_DNA"/>
</dbReference>
<comment type="function">
    <text evidence="2">Decarboxylates L-threonine-O-3-phosphate to yield (R)-1-amino-2-propanol O-2-phosphate, the precursor for the linkage between the nucleotide loop and the corrin ring in cobalamin.</text>
</comment>
<accession>A0A139BS72</accession>
<dbReference type="EC" id="4.1.1.81" evidence="4"/>
<comment type="catalytic activity">
    <reaction evidence="9">
        <text>O-phospho-L-threonine + H(+) = (R)-1-aminopropan-2-yl phosphate + CO2</text>
        <dbReference type="Rhea" id="RHEA:11492"/>
        <dbReference type="ChEBI" id="CHEBI:15378"/>
        <dbReference type="ChEBI" id="CHEBI:16526"/>
        <dbReference type="ChEBI" id="CHEBI:58563"/>
        <dbReference type="ChEBI" id="CHEBI:58675"/>
        <dbReference type="EC" id="4.1.1.81"/>
    </reaction>
</comment>
<reference evidence="11 12" key="2">
    <citation type="submission" date="2016-03" db="EMBL/GenBank/DDBJ databases">
        <title>New uncultured bacterium of the family Gallionellaceae from acid mine drainage: description and reconstruction of genome based on metagenomic analysis of microbial community.</title>
        <authorList>
            <person name="Kadnikov V."/>
            <person name="Ivasenko D."/>
            <person name="Beletsky A."/>
            <person name="Mardanov A."/>
            <person name="Danilova E."/>
            <person name="Pimenov N."/>
            <person name="Karnachuk O."/>
            <person name="Ravin N."/>
        </authorList>
    </citation>
    <scope>NUCLEOTIDE SEQUENCE [LARGE SCALE GENOMIC DNA]</scope>
    <source>
        <strain evidence="11">ShG14-8</strain>
    </source>
</reference>
<keyword evidence="5" id="KW-0169">Cobalamin biosynthesis</keyword>
<evidence type="ECO:0000256" key="4">
    <source>
        <dbReference type="ARBA" id="ARBA00012285"/>
    </source>
</evidence>
<dbReference type="CDD" id="cd00609">
    <property type="entry name" value="AAT_like"/>
    <property type="match status" value="1"/>
</dbReference>
<dbReference type="GO" id="GO:0048472">
    <property type="term" value="F:threonine-phosphate decarboxylase activity"/>
    <property type="evidence" value="ECO:0007669"/>
    <property type="project" value="UniProtKB-EC"/>
</dbReference>
<evidence type="ECO:0000256" key="3">
    <source>
        <dbReference type="ARBA" id="ARBA00004953"/>
    </source>
</evidence>
<evidence type="ECO:0000256" key="5">
    <source>
        <dbReference type="ARBA" id="ARBA00022573"/>
    </source>
</evidence>
<sequence>MLEHGGKLRAAAMRFGIAHEEWVDLSTGINPRGWPVPTVPPEVWRCLPEAEDGLADAAINYYGSPMILPAAGSQPVIQLLPHLRPACRVGLLSPSYAEHAYAWRGHQLVGLEFNTIDMKLDDLDVLVLCNPNNPTGHRFAPSTLLGWRERLAWRGGWLVVDEAFADATPEISIASHAGLPGLVVLRSMGKFFGLAGARVGFVLAWGALLSRIAEELGPWSVNGPARWVTTRALQDSAWQQTARKNLVIDSTRLADLLKKYKLAPSGATALFQWVISPHAQQLHESLAKQGILTRYFDSPKSVRFGMPCPEKEWLRLETALQKFQDIA</sequence>
<name>A0A139BS72_9PROT</name>
<comment type="pathway">
    <text evidence="3">Cofactor biosynthesis; adenosylcobalamin biosynthesis.</text>
</comment>
<dbReference type="Gene3D" id="3.90.1150.10">
    <property type="entry name" value="Aspartate Aminotransferase, domain 1"/>
    <property type="match status" value="1"/>
</dbReference>
<dbReference type="AlphaFoldDB" id="A0A139BS72"/>
<dbReference type="GO" id="GO:0009236">
    <property type="term" value="P:cobalamin biosynthetic process"/>
    <property type="evidence" value="ECO:0007669"/>
    <property type="project" value="UniProtKB-UniPathway"/>
</dbReference>
<comment type="cofactor">
    <cofactor evidence="1">
        <name>pyridoxal 5'-phosphate</name>
        <dbReference type="ChEBI" id="CHEBI:597326"/>
    </cofactor>
</comment>